<evidence type="ECO:0000313" key="1">
    <source>
        <dbReference type="EMBL" id="AYN68739.1"/>
    </source>
</evidence>
<dbReference type="AlphaFoldDB" id="A0A3G2L913"/>
<accession>A0A3G2L913</accession>
<proteinExistence type="predicted"/>
<dbReference type="KEGG" id="emar:D1013_15805"/>
<dbReference type="EMBL" id="CP032050">
    <property type="protein sequence ID" value="AYN68739.1"/>
    <property type="molecule type" value="Genomic_DNA"/>
</dbReference>
<dbReference type="Proteomes" id="UP000276309">
    <property type="component" value="Chromosome"/>
</dbReference>
<organism evidence="1 2">
    <name type="scientific">Euzebyella marina</name>
    <dbReference type="NCBI Taxonomy" id="1761453"/>
    <lineage>
        <taxon>Bacteria</taxon>
        <taxon>Pseudomonadati</taxon>
        <taxon>Bacteroidota</taxon>
        <taxon>Flavobacteriia</taxon>
        <taxon>Flavobacteriales</taxon>
        <taxon>Flavobacteriaceae</taxon>
        <taxon>Euzebyella</taxon>
    </lineage>
</organism>
<gene>
    <name evidence="1" type="ORF">D1013_15805</name>
</gene>
<dbReference type="OrthoDB" id="1177316at2"/>
<reference evidence="1 2" key="1">
    <citation type="submission" date="2018-08" db="EMBL/GenBank/DDBJ databases">
        <title>The reduced genetic potential of extracellular carbohydrate catabolism in Euzebyella marina RN62, a Flavobacteriia bacterium isolated from the hadal water.</title>
        <authorList>
            <person name="Xue C."/>
        </authorList>
    </citation>
    <scope>NUCLEOTIDE SEQUENCE [LARGE SCALE GENOMIC DNA]</scope>
    <source>
        <strain evidence="1 2">RN62</strain>
    </source>
</reference>
<name>A0A3G2L913_9FLAO</name>
<evidence type="ECO:0008006" key="3">
    <source>
        <dbReference type="Google" id="ProtNLM"/>
    </source>
</evidence>
<protein>
    <recommendedName>
        <fullName evidence="3">CHRD domain-containing protein</fullName>
    </recommendedName>
</protein>
<sequence length="154" mass="16232">MLLILASCDQERLEPVLTAADGGGKMTSYTAYSIGTESETDVYGRVVFWMDAAGRTQVQVSVYNTEVGSTYPVSLISGTSAAAGSELMALYDLIGKESNGLVFGELGESKFYTITDTSFYDALPELDAHISIFSSGAIIASGDVGANAEPVEMN</sequence>
<keyword evidence="2" id="KW-1185">Reference proteome</keyword>
<evidence type="ECO:0000313" key="2">
    <source>
        <dbReference type="Proteomes" id="UP000276309"/>
    </source>
</evidence>